<dbReference type="RefSeq" id="WP_038267508.1">
    <property type="nucleotide sequence ID" value="NZ_FSRH01000004.1"/>
</dbReference>
<evidence type="ECO:0008006" key="3">
    <source>
        <dbReference type="Google" id="ProtNLM"/>
    </source>
</evidence>
<name>A0A069RAC3_PEPLI</name>
<keyword evidence="2" id="KW-1185">Reference proteome</keyword>
<accession>A0A069RAC3</accession>
<proteinExistence type="predicted"/>
<sequence length="67" mass="7716">MYRALSDSDRKKKNDSKVCSQEISQDEFEALLQYHAQGLLDFEIAQILSLDEDTVTAILRGLGMRYF</sequence>
<dbReference type="EMBL" id="JJMM01000026">
    <property type="protein sequence ID" value="KDR93748.1"/>
    <property type="molecule type" value="Genomic_DNA"/>
</dbReference>
<reference evidence="1 2" key="1">
    <citation type="submission" date="2014-03" db="EMBL/GenBank/DDBJ databases">
        <title>Genome sequence of Clostridium litorale W6, DSM 5388.</title>
        <authorList>
            <person name="Poehlein A."/>
            <person name="Jagirdar A."/>
            <person name="Khonsari B."/>
            <person name="Chibani C.M."/>
            <person name="Gutierrez Gutierrez D.A."/>
            <person name="Davydova E."/>
            <person name="Alghaithi H.S."/>
            <person name="Nair K.P."/>
            <person name="Dhamotharan K."/>
            <person name="Chandran L."/>
            <person name="G W."/>
            <person name="Daniel R."/>
        </authorList>
    </citation>
    <scope>NUCLEOTIDE SEQUENCE [LARGE SCALE GENOMIC DNA]</scope>
    <source>
        <strain evidence="1 2">W6</strain>
    </source>
</reference>
<comment type="caution">
    <text evidence="1">The sequence shown here is derived from an EMBL/GenBank/DDBJ whole genome shotgun (WGS) entry which is preliminary data.</text>
</comment>
<dbReference type="Proteomes" id="UP000027946">
    <property type="component" value="Unassembled WGS sequence"/>
</dbReference>
<organism evidence="1 2">
    <name type="scientific">Peptoclostridium litorale DSM 5388</name>
    <dbReference type="NCBI Taxonomy" id="1121324"/>
    <lineage>
        <taxon>Bacteria</taxon>
        <taxon>Bacillati</taxon>
        <taxon>Bacillota</taxon>
        <taxon>Clostridia</taxon>
        <taxon>Peptostreptococcales</taxon>
        <taxon>Peptoclostridiaceae</taxon>
        <taxon>Peptoclostridium</taxon>
    </lineage>
</organism>
<evidence type="ECO:0000313" key="1">
    <source>
        <dbReference type="EMBL" id="KDR93748.1"/>
    </source>
</evidence>
<protein>
    <recommendedName>
        <fullName evidence="3">HTH luxR-type domain-containing protein</fullName>
    </recommendedName>
</protein>
<gene>
    <name evidence="1" type="ORF">CLIT_23c00200</name>
</gene>
<evidence type="ECO:0000313" key="2">
    <source>
        <dbReference type="Proteomes" id="UP000027946"/>
    </source>
</evidence>
<dbReference type="AlphaFoldDB" id="A0A069RAC3"/>